<protein>
    <submittedName>
        <fullName evidence="1">Uncharacterized protein</fullName>
    </submittedName>
</protein>
<sequence length="631" mass="70672">MLKRKEYAGLTRQLVLAFDIGTTYSGISYCILQPGEVPQPHGVMKYPGQGQIGDFKLPSIMYYDSQGNLKKVGYEALKDEVAEQAMTEGWVKLEWWKLHLRPKHLSSAHIKDDDIPPLPKGKSVVHVLKDFIEYLFRCAETYIQESYPRYVWLSIKDEIQFIFTHPNGWEGAQQQQIRRAIELAGLVPSTPEGRARVRFLTEGEAGLHFCITDLFTSGVPDQAKYPQGQGVVVIDAGGGTLDLSMYSMKFNPTSFEEVAPAECRLQGSVFVTRRAKELLQSRFSFHRLPRMLTSSKQTGKLRGSRYSSPEMIDDITTTFDQTTKLHICDAEQPAYIKVGSLRENDSDHDIRAGKLRLSGQEVTKLFDDSTSAVINAFEQQRSYATVPITMAFLIGGFGASDWLWSQLESYFKSQGIELCRPSRVCVPVLSGNVERVSLVGYSHKAVPDGALSYLVDNLVKSRVARATYGTSFADLVDVDNHEHVSRKETWYMSAIGLLVVPKAFKGIIRKGARANEQKEFRCPLSCPGTVKSEFGIMQLPILCYRGNSSDPQWVDRDEGSFSTLCNVRFDLREAANSLVPKRKLGGQVGFYYILCVDVIISFGSTEFSAQVAWKVNGVETKSPAVIIYDEN</sequence>
<comment type="caution">
    <text evidence="1">The sequence shown here is derived from an EMBL/GenBank/DDBJ whole genome shotgun (WGS) entry which is preliminary data.</text>
</comment>
<keyword evidence="2" id="KW-1185">Reference proteome</keyword>
<accession>A0A8I2YML2</accession>
<dbReference type="InterPro" id="IPR043129">
    <property type="entry name" value="ATPase_NBD"/>
</dbReference>
<gene>
    <name evidence="1" type="ORF">JVT61DRAFT_4114</name>
</gene>
<organism evidence="1 2">
    <name type="scientific">Boletus reticuloceps</name>
    <dbReference type="NCBI Taxonomy" id="495285"/>
    <lineage>
        <taxon>Eukaryota</taxon>
        <taxon>Fungi</taxon>
        <taxon>Dikarya</taxon>
        <taxon>Basidiomycota</taxon>
        <taxon>Agaricomycotina</taxon>
        <taxon>Agaricomycetes</taxon>
        <taxon>Agaricomycetidae</taxon>
        <taxon>Boletales</taxon>
        <taxon>Boletineae</taxon>
        <taxon>Boletaceae</taxon>
        <taxon>Boletoideae</taxon>
        <taxon>Boletus</taxon>
    </lineage>
</organism>
<dbReference type="PANTHER" id="PTHR14187:SF5">
    <property type="entry name" value="HEAT SHOCK 70 KDA PROTEIN 12A"/>
    <property type="match status" value="1"/>
</dbReference>
<proteinExistence type="predicted"/>
<dbReference type="AlphaFoldDB" id="A0A8I2YML2"/>
<dbReference type="SUPFAM" id="SSF53067">
    <property type="entry name" value="Actin-like ATPase domain"/>
    <property type="match status" value="2"/>
</dbReference>
<dbReference type="EMBL" id="JAGFBS010000017">
    <property type="protein sequence ID" value="KAG6374741.1"/>
    <property type="molecule type" value="Genomic_DNA"/>
</dbReference>
<dbReference type="CDD" id="cd10170">
    <property type="entry name" value="ASKHA_NBD_HSP70"/>
    <property type="match status" value="1"/>
</dbReference>
<dbReference type="OrthoDB" id="2963168at2759"/>
<evidence type="ECO:0000313" key="2">
    <source>
        <dbReference type="Proteomes" id="UP000683000"/>
    </source>
</evidence>
<dbReference type="Proteomes" id="UP000683000">
    <property type="component" value="Unassembled WGS sequence"/>
</dbReference>
<dbReference type="PANTHER" id="PTHR14187">
    <property type="entry name" value="ALPHA KINASE/ELONGATION FACTOR 2 KINASE"/>
    <property type="match status" value="1"/>
</dbReference>
<evidence type="ECO:0000313" key="1">
    <source>
        <dbReference type="EMBL" id="KAG6374741.1"/>
    </source>
</evidence>
<reference evidence="1" key="1">
    <citation type="submission" date="2021-03" db="EMBL/GenBank/DDBJ databases">
        <title>Evolutionary innovations through gain and loss of genes in the ectomycorrhizal Boletales.</title>
        <authorList>
            <person name="Wu G."/>
            <person name="Miyauchi S."/>
            <person name="Morin E."/>
            <person name="Yang Z.-L."/>
            <person name="Xu J."/>
            <person name="Martin F.M."/>
        </authorList>
    </citation>
    <scope>NUCLEOTIDE SEQUENCE</scope>
    <source>
        <strain evidence="1">BR01</strain>
    </source>
</reference>
<dbReference type="Gene3D" id="3.30.420.40">
    <property type="match status" value="1"/>
</dbReference>
<name>A0A8I2YML2_9AGAM</name>